<dbReference type="InterPro" id="IPR004358">
    <property type="entry name" value="Sig_transdc_His_kin-like_C"/>
</dbReference>
<dbReference type="Gene3D" id="3.30.565.10">
    <property type="entry name" value="Histidine kinase-like ATPase, C-terminal domain"/>
    <property type="match status" value="1"/>
</dbReference>
<keyword evidence="7" id="KW-0175">Coiled coil</keyword>
<sequence length="525" mass="57063">MQTIEASERGDDSGLRILLLLPTQRDTQLAARVLREEGMAATECRDDDALRDALREPAGAVFIAEEWLTHGAHAFLADILARQPAWSDLPVVVVARSNSDSVQLARLLDTLGNASMLERPARVAALTSAARTALRARQRQYQIRAQLEDLERARAELDAAARRKDEFLAMLGHELRNPLAPIRNAIEVLLREEQQPRSRTMLGMMRRQVDHMVRLVEDLVDVARLTQGTIELRLQPTSIPEVLQSAIALSRPLVESGGHALDIDIPEDALLAMADSTRLSQVFSNLLNNAAKYSSPNGAIRLSLLRDGNEAVVRVADRGIGIEPAMLPRIFELFTQGRHLPHHARGGLGIGLTLVRSLVRMHNGVIEARSDGPGQGSEFTVRLPLLRNAVARNPVRAPDLTVPGALRVLVVDDNVDAAETMGLLLGVLGVEHAIAFDGADALRRVDGAAPDAVLLDLGMPGMDGFEVARRIRARHPEVALVALTGWSQAEDVARTRAAGFSEHLSKPVSPAALTALLRRLRAKGA</sequence>
<dbReference type="CDD" id="cd17580">
    <property type="entry name" value="REC_2_DhkD-like"/>
    <property type="match status" value="1"/>
</dbReference>
<dbReference type="SMART" id="SM00448">
    <property type="entry name" value="REC"/>
    <property type="match status" value="1"/>
</dbReference>
<evidence type="ECO:0000256" key="1">
    <source>
        <dbReference type="ARBA" id="ARBA00000085"/>
    </source>
</evidence>
<dbReference type="PANTHER" id="PTHR43547:SF2">
    <property type="entry name" value="HYBRID SIGNAL TRANSDUCTION HISTIDINE KINASE C"/>
    <property type="match status" value="1"/>
</dbReference>
<dbReference type="CDD" id="cd00075">
    <property type="entry name" value="HATPase"/>
    <property type="match status" value="1"/>
</dbReference>
<dbReference type="Gene3D" id="1.10.287.130">
    <property type="match status" value="1"/>
</dbReference>
<dbReference type="InterPro" id="IPR003594">
    <property type="entry name" value="HATPase_dom"/>
</dbReference>
<dbReference type="Pfam" id="PF02518">
    <property type="entry name" value="HATPase_c"/>
    <property type="match status" value="1"/>
</dbReference>
<evidence type="ECO:0000259" key="8">
    <source>
        <dbReference type="PROSITE" id="PS50109"/>
    </source>
</evidence>
<dbReference type="InterPro" id="IPR036890">
    <property type="entry name" value="HATPase_C_sf"/>
</dbReference>
<dbReference type="PRINTS" id="PR00344">
    <property type="entry name" value="BCTRLSENSOR"/>
</dbReference>
<evidence type="ECO:0000256" key="3">
    <source>
        <dbReference type="ARBA" id="ARBA00022553"/>
    </source>
</evidence>
<protein>
    <recommendedName>
        <fullName evidence="2">histidine kinase</fullName>
        <ecNumber evidence="2">2.7.13.3</ecNumber>
    </recommendedName>
</protein>
<evidence type="ECO:0000256" key="4">
    <source>
        <dbReference type="ARBA" id="ARBA00022679"/>
    </source>
</evidence>
<reference evidence="10 11" key="1">
    <citation type="submission" date="2014-09" db="EMBL/GenBank/DDBJ databases">
        <title>Genome sequences of Lysobacter dokdonensis DS-58.</title>
        <authorList>
            <person name="Kim J.F."/>
            <person name="Kwak M.-J."/>
        </authorList>
    </citation>
    <scope>NUCLEOTIDE SEQUENCE [LARGE SCALE GENOMIC DNA]</scope>
    <source>
        <strain evidence="10 11">DS-58</strain>
    </source>
</reference>
<dbReference type="InterPro" id="IPR036097">
    <property type="entry name" value="HisK_dim/P_sf"/>
</dbReference>
<dbReference type="InterPro" id="IPR003661">
    <property type="entry name" value="HisK_dim/P_dom"/>
</dbReference>
<dbReference type="InterPro" id="IPR011006">
    <property type="entry name" value="CheY-like_superfamily"/>
</dbReference>
<dbReference type="eggNOG" id="COG2205">
    <property type="taxonomic scope" value="Bacteria"/>
</dbReference>
<dbReference type="PROSITE" id="PS50109">
    <property type="entry name" value="HIS_KIN"/>
    <property type="match status" value="1"/>
</dbReference>
<dbReference type="SUPFAM" id="SSF47384">
    <property type="entry name" value="Homodimeric domain of signal transducing histidine kinase"/>
    <property type="match status" value="1"/>
</dbReference>
<evidence type="ECO:0000256" key="6">
    <source>
        <dbReference type="PROSITE-ProRule" id="PRU00169"/>
    </source>
</evidence>
<dbReference type="Gene3D" id="3.40.50.2300">
    <property type="match status" value="1"/>
</dbReference>
<accession>A0A0A2WDD3</accession>
<evidence type="ECO:0000313" key="11">
    <source>
        <dbReference type="Proteomes" id="UP000030518"/>
    </source>
</evidence>
<feature type="domain" description="Response regulatory" evidence="9">
    <location>
        <begin position="407"/>
        <end position="521"/>
    </location>
</feature>
<dbReference type="SUPFAM" id="SSF52172">
    <property type="entry name" value="CheY-like"/>
    <property type="match status" value="2"/>
</dbReference>
<dbReference type="EMBL" id="JRKJ01000021">
    <property type="protein sequence ID" value="KGQ18211.1"/>
    <property type="molecule type" value="Genomic_DNA"/>
</dbReference>
<dbReference type="RefSeq" id="WP_052116446.1">
    <property type="nucleotide sequence ID" value="NZ_JRKJ01000021.1"/>
</dbReference>
<dbReference type="SUPFAM" id="SSF55874">
    <property type="entry name" value="ATPase domain of HSP90 chaperone/DNA topoisomerase II/histidine kinase"/>
    <property type="match status" value="1"/>
</dbReference>
<dbReference type="FunFam" id="3.30.565.10:FF:000006">
    <property type="entry name" value="Sensor histidine kinase WalK"/>
    <property type="match status" value="1"/>
</dbReference>
<proteinExistence type="predicted"/>
<dbReference type="eggNOG" id="COG0745">
    <property type="taxonomic scope" value="Bacteria"/>
</dbReference>
<dbReference type="AlphaFoldDB" id="A0A0A2WDD3"/>
<feature type="domain" description="Histidine kinase" evidence="8">
    <location>
        <begin position="170"/>
        <end position="387"/>
    </location>
</feature>
<keyword evidence="4" id="KW-0808">Transferase</keyword>
<dbReference type="PATRIC" id="fig|1300345.3.peg.2635"/>
<evidence type="ECO:0000256" key="2">
    <source>
        <dbReference type="ARBA" id="ARBA00012438"/>
    </source>
</evidence>
<dbReference type="GO" id="GO:0005886">
    <property type="term" value="C:plasma membrane"/>
    <property type="evidence" value="ECO:0007669"/>
    <property type="project" value="UniProtKB-ARBA"/>
</dbReference>
<dbReference type="EC" id="2.7.13.3" evidence="2"/>
<evidence type="ECO:0000259" key="9">
    <source>
        <dbReference type="PROSITE" id="PS50110"/>
    </source>
</evidence>
<dbReference type="InterPro" id="IPR001789">
    <property type="entry name" value="Sig_transdc_resp-reg_receiver"/>
</dbReference>
<keyword evidence="3 6" id="KW-0597">Phosphoprotein</keyword>
<dbReference type="CDD" id="cd00082">
    <property type="entry name" value="HisKA"/>
    <property type="match status" value="1"/>
</dbReference>
<comment type="caution">
    <text evidence="10">The sequence shown here is derived from an EMBL/GenBank/DDBJ whole genome shotgun (WGS) entry which is preliminary data.</text>
</comment>
<feature type="modified residue" description="4-aspartylphosphate" evidence="6">
    <location>
        <position position="456"/>
    </location>
</feature>
<name>A0A0A2WDD3_9GAMM</name>
<keyword evidence="5 10" id="KW-0418">Kinase</keyword>
<organism evidence="10 11">
    <name type="scientific">Lysobacter dokdonensis DS-58</name>
    <dbReference type="NCBI Taxonomy" id="1300345"/>
    <lineage>
        <taxon>Bacteria</taxon>
        <taxon>Pseudomonadati</taxon>
        <taxon>Pseudomonadota</taxon>
        <taxon>Gammaproteobacteria</taxon>
        <taxon>Lysobacterales</taxon>
        <taxon>Lysobacteraceae</taxon>
        <taxon>Noviluteimonas</taxon>
    </lineage>
</organism>
<dbReference type="SMART" id="SM00388">
    <property type="entry name" value="HisKA"/>
    <property type="match status" value="1"/>
</dbReference>
<dbReference type="PROSITE" id="PS50110">
    <property type="entry name" value="RESPONSE_REGULATORY"/>
    <property type="match status" value="1"/>
</dbReference>
<evidence type="ECO:0000256" key="7">
    <source>
        <dbReference type="SAM" id="Coils"/>
    </source>
</evidence>
<evidence type="ECO:0000313" key="10">
    <source>
        <dbReference type="EMBL" id="KGQ18211.1"/>
    </source>
</evidence>
<dbReference type="Proteomes" id="UP000030518">
    <property type="component" value="Unassembled WGS sequence"/>
</dbReference>
<dbReference type="GO" id="GO:0000155">
    <property type="term" value="F:phosphorelay sensor kinase activity"/>
    <property type="evidence" value="ECO:0007669"/>
    <property type="project" value="InterPro"/>
</dbReference>
<dbReference type="PANTHER" id="PTHR43547">
    <property type="entry name" value="TWO-COMPONENT HISTIDINE KINASE"/>
    <property type="match status" value="1"/>
</dbReference>
<dbReference type="SMART" id="SM00387">
    <property type="entry name" value="HATPase_c"/>
    <property type="match status" value="1"/>
</dbReference>
<dbReference type="Pfam" id="PF00072">
    <property type="entry name" value="Response_reg"/>
    <property type="match status" value="1"/>
</dbReference>
<feature type="coiled-coil region" evidence="7">
    <location>
        <begin position="143"/>
        <end position="170"/>
    </location>
</feature>
<comment type="catalytic activity">
    <reaction evidence="1">
        <text>ATP + protein L-histidine = ADP + protein N-phospho-L-histidine.</text>
        <dbReference type="EC" id="2.7.13.3"/>
    </reaction>
</comment>
<dbReference type="STRING" id="1300345.LF41_1565"/>
<dbReference type="OrthoDB" id="9768069at2"/>
<gene>
    <name evidence="10" type="ORF">LF41_1565</name>
</gene>
<evidence type="ECO:0000256" key="5">
    <source>
        <dbReference type="ARBA" id="ARBA00022777"/>
    </source>
</evidence>
<dbReference type="InterPro" id="IPR005467">
    <property type="entry name" value="His_kinase_dom"/>
</dbReference>
<dbReference type="Pfam" id="PF00512">
    <property type="entry name" value="HisKA"/>
    <property type="match status" value="1"/>
</dbReference>
<keyword evidence="11" id="KW-1185">Reference proteome</keyword>